<sequence>DNDTIGTLVTVTFLPNLYGKLYNAKLVIKTDNAQWSYSIKGVLPEYQPPRGVSAHPIAGPHPPVKLLSTKKNYIRDNMKLVATAVSSPIKGSHLVPITKVYN</sequence>
<dbReference type="GO" id="GO:0005929">
    <property type="term" value="C:cilium"/>
    <property type="evidence" value="ECO:0007669"/>
    <property type="project" value="TreeGrafter"/>
</dbReference>
<dbReference type="PANTHER" id="PTHR45912:SF3">
    <property type="entry name" value="CILIA- AND FLAGELLA-ASSOCIATED PROTEIN 47"/>
    <property type="match status" value="1"/>
</dbReference>
<dbReference type="PANTHER" id="PTHR45912">
    <property type="entry name" value="CILIA- AND FLAGELLA-ASSOCIATED PROTEIN 47"/>
    <property type="match status" value="1"/>
</dbReference>
<gene>
    <name evidence="1" type="primary">ORF42311</name>
</gene>
<feature type="non-terminal residue" evidence="1">
    <location>
        <position position="1"/>
    </location>
</feature>
<reference evidence="1" key="1">
    <citation type="submission" date="2014-12" db="EMBL/GenBank/DDBJ databases">
        <title>Insight into the proteome of Arion vulgaris.</title>
        <authorList>
            <person name="Aradska J."/>
            <person name="Bulat T."/>
            <person name="Smidak R."/>
            <person name="Sarate P."/>
            <person name="Gangsoo J."/>
            <person name="Sialana F."/>
            <person name="Bilban M."/>
            <person name="Lubec G."/>
        </authorList>
    </citation>
    <scope>NUCLEOTIDE SEQUENCE</scope>
    <source>
        <tissue evidence="1">Skin</tissue>
    </source>
</reference>
<accession>A0A0B6YZD3</accession>
<dbReference type="GO" id="GO:0060271">
    <property type="term" value="P:cilium assembly"/>
    <property type="evidence" value="ECO:0007669"/>
    <property type="project" value="TreeGrafter"/>
</dbReference>
<dbReference type="EMBL" id="HACG01014592">
    <property type="protein sequence ID" value="CEK61457.1"/>
    <property type="molecule type" value="Transcribed_RNA"/>
</dbReference>
<organism evidence="1">
    <name type="scientific">Arion vulgaris</name>
    <dbReference type="NCBI Taxonomy" id="1028688"/>
    <lineage>
        <taxon>Eukaryota</taxon>
        <taxon>Metazoa</taxon>
        <taxon>Spiralia</taxon>
        <taxon>Lophotrochozoa</taxon>
        <taxon>Mollusca</taxon>
        <taxon>Gastropoda</taxon>
        <taxon>Heterobranchia</taxon>
        <taxon>Euthyneura</taxon>
        <taxon>Panpulmonata</taxon>
        <taxon>Eupulmonata</taxon>
        <taxon>Stylommatophora</taxon>
        <taxon>Helicina</taxon>
        <taxon>Arionoidea</taxon>
        <taxon>Arionidae</taxon>
        <taxon>Arion</taxon>
    </lineage>
</organism>
<proteinExistence type="predicted"/>
<evidence type="ECO:0000313" key="1">
    <source>
        <dbReference type="EMBL" id="CEK61457.1"/>
    </source>
</evidence>
<dbReference type="AlphaFoldDB" id="A0A0B6YZD3"/>
<protein>
    <submittedName>
        <fullName evidence="1">Uncharacterized protein</fullName>
    </submittedName>
</protein>
<name>A0A0B6YZD3_9EUPU</name>